<dbReference type="SUPFAM" id="SSF47323">
    <property type="entry name" value="Anticodon-binding domain of a subclass of class I aminoacyl-tRNA synthetases"/>
    <property type="match status" value="1"/>
</dbReference>
<dbReference type="OrthoDB" id="9805987at2"/>
<organism evidence="10 11">
    <name type="scientific">Paenibacillus lentus</name>
    <dbReference type="NCBI Taxonomy" id="1338368"/>
    <lineage>
        <taxon>Bacteria</taxon>
        <taxon>Bacillati</taxon>
        <taxon>Bacillota</taxon>
        <taxon>Bacilli</taxon>
        <taxon>Bacillales</taxon>
        <taxon>Paenibacillaceae</taxon>
        <taxon>Paenibacillus</taxon>
    </lineage>
</organism>
<dbReference type="Pfam" id="PF05746">
    <property type="entry name" value="DALR_1"/>
    <property type="match status" value="1"/>
</dbReference>
<dbReference type="GO" id="GO:0006420">
    <property type="term" value="P:arginyl-tRNA aminoacylation"/>
    <property type="evidence" value="ECO:0007669"/>
    <property type="project" value="InterPro"/>
</dbReference>
<dbReference type="AlphaFoldDB" id="A0A3Q8SEM5"/>
<evidence type="ECO:0000256" key="6">
    <source>
        <dbReference type="ARBA" id="ARBA00022917"/>
    </source>
</evidence>
<evidence type="ECO:0000256" key="2">
    <source>
        <dbReference type="ARBA" id="ARBA00012837"/>
    </source>
</evidence>
<keyword evidence="11" id="KW-1185">Reference proteome</keyword>
<keyword evidence="4" id="KW-0547">Nucleotide-binding</keyword>
<dbReference type="FunFam" id="1.10.730.10:FF:000006">
    <property type="entry name" value="Arginyl-tRNA synthetase 2, mitochondrial"/>
    <property type="match status" value="1"/>
</dbReference>
<dbReference type="KEGG" id="plen:EIM92_09950"/>
<dbReference type="InterPro" id="IPR008909">
    <property type="entry name" value="DALR_anticod-bd"/>
</dbReference>
<keyword evidence="3" id="KW-0436">Ligase</keyword>
<comment type="similarity">
    <text evidence="1">Belongs to the class-I aminoacyl-tRNA synthetase family.</text>
</comment>
<dbReference type="EMBL" id="CP034248">
    <property type="protein sequence ID" value="AZK48964.1"/>
    <property type="molecule type" value="Genomic_DNA"/>
</dbReference>
<evidence type="ECO:0000313" key="11">
    <source>
        <dbReference type="Proteomes" id="UP000273145"/>
    </source>
</evidence>
<evidence type="ECO:0000259" key="9">
    <source>
        <dbReference type="SMART" id="SM00836"/>
    </source>
</evidence>
<proteinExistence type="inferred from homology"/>
<evidence type="ECO:0000256" key="8">
    <source>
        <dbReference type="ARBA" id="ARBA00049339"/>
    </source>
</evidence>
<feature type="domain" description="DALR anticodon binding" evidence="9">
    <location>
        <begin position="278"/>
        <end position="396"/>
    </location>
</feature>
<evidence type="ECO:0000256" key="3">
    <source>
        <dbReference type="ARBA" id="ARBA00022598"/>
    </source>
</evidence>
<dbReference type="GO" id="GO:0005524">
    <property type="term" value="F:ATP binding"/>
    <property type="evidence" value="ECO:0007669"/>
    <property type="project" value="UniProtKB-KW"/>
</dbReference>
<comment type="catalytic activity">
    <reaction evidence="8">
        <text>tRNA(Arg) + L-arginine + ATP = L-arginyl-tRNA(Arg) + AMP + diphosphate</text>
        <dbReference type="Rhea" id="RHEA:20301"/>
        <dbReference type="Rhea" id="RHEA-COMP:9658"/>
        <dbReference type="Rhea" id="RHEA-COMP:9673"/>
        <dbReference type="ChEBI" id="CHEBI:30616"/>
        <dbReference type="ChEBI" id="CHEBI:32682"/>
        <dbReference type="ChEBI" id="CHEBI:33019"/>
        <dbReference type="ChEBI" id="CHEBI:78442"/>
        <dbReference type="ChEBI" id="CHEBI:78513"/>
        <dbReference type="ChEBI" id="CHEBI:456215"/>
        <dbReference type="EC" id="6.1.1.19"/>
    </reaction>
</comment>
<dbReference type="EC" id="6.1.1.19" evidence="2"/>
<accession>A0A3Q8SEM5</accession>
<dbReference type="Proteomes" id="UP000273145">
    <property type="component" value="Chromosome"/>
</dbReference>
<dbReference type="PANTHER" id="PTHR11956">
    <property type="entry name" value="ARGINYL-TRNA SYNTHETASE"/>
    <property type="match status" value="1"/>
</dbReference>
<dbReference type="GO" id="GO:0004814">
    <property type="term" value="F:arginine-tRNA ligase activity"/>
    <property type="evidence" value="ECO:0007669"/>
    <property type="project" value="UniProtKB-EC"/>
</dbReference>
<dbReference type="InterPro" id="IPR014729">
    <property type="entry name" value="Rossmann-like_a/b/a_fold"/>
</dbReference>
<gene>
    <name evidence="10" type="ORF">EIM92_09950</name>
</gene>
<sequence length="396" mass="44558">MLAAERIVREHIEDMSEFGIKYDLLVWESSIVREGFWSSAFQLLQQTSLFYQETEGKLAGCWVLKQSSGDVNREGQPQEMTDHAMEKVLVRSNGILTYTAKDIAYHLWKYGLLQKEFSYQPFSDGLWTTCSHGIVKNFGNADRVINVIDYRQEYPQAMVKQALQALDYSKEAEKLHHVSYGVVSLSPSSASQLGIDISDGKSSYAMSGRQGIGIKVSELIDIMENVIESKRSEQSGLSSRDIATAAIRYYLLRFNLQTEVVFDLQQATEISGNTGVYLLYTYARATSVLNKAREQNNNPASAPIEITSSEQAERALLRHISTWLDTLHHASQDLTPNTICTYAHQLATLFNNFYSACPILKARGEVQLFRVWLTAKVIETLGDALEVLGLPTPERM</sequence>
<keyword evidence="6" id="KW-0648">Protein biosynthesis</keyword>
<name>A0A3Q8SEM5_9BACL</name>
<keyword evidence="5" id="KW-0067">ATP-binding</keyword>
<evidence type="ECO:0000256" key="1">
    <source>
        <dbReference type="ARBA" id="ARBA00005594"/>
    </source>
</evidence>
<keyword evidence="7" id="KW-0030">Aminoacyl-tRNA synthetase</keyword>
<dbReference type="Gene3D" id="3.40.50.620">
    <property type="entry name" value="HUPs"/>
    <property type="match status" value="1"/>
</dbReference>
<evidence type="ECO:0000256" key="7">
    <source>
        <dbReference type="ARBA" id="ARBA00023146"/>
    </source>
</evidence>
<dbReference type="SMART" id="SM00836">
    <property type="entry name" value="DALR_1"/>
    <property type="match status" value="1"/>
</dbReference>
<dbReference type="PANTHER" id="PTHR11956:SF5">
    <property type="entry name" value="ARGININE--TRNA LIGASE, CYTOPLASMIC"/>
    <property type="match status" value="1"/>
</dbReference>
<evidence type="ECO:0000256" key="5">
    <source>
        <dbReference type="ARBA" id="ARBA00022840"/>
    </source>
</evidence>
<dbReference type="InterPro" id="IPR001278">
    <property type="entry name" value="Arg-tRNA-ligase"/>
</dbReference>
<reference evidence="10 11" key="1">
    <citation type="submission" date="2018-11" db="EMBL/GenBank/DDBJ databases">
        <title>Genome sequencing of Paenibacillus lentus DSM25539(T).</title>
        <authorList>
            <person name="Kook J.-K."/>
            <person name="Park S.-N."/>
            <person name="Lim Y.K."/>
        </authorList>
    </citation>
    <scope>NUCLEOTIDE SEQUENCE [LARGE SCALE GENOMIC DNA]</scope>
    <source>
        <strain evidence="10 11">DSM 25539</strain>
    </source>
</reference>
<evidence type="ECO:0000313" key="10">
    <source>
        <dbReference type="EMBL" id="AZK48964.1"/>
    </source>
</evidence>
<dbReference type="SUPFAM" id="SSF52374">
    <property type="entry name" value="Nucleotidylyl transferase"/>
    <property type="match status" value="1"/>
</dbReference>
<dbReference type="InterPro" id="IPR009080">
    <property type="entry name" value="tRNAsynth_Ia_anticodon-bd"/>
</dbReference>
<dbReference type="Gene3D" id="1.10.730.10">
    <property type="entry name" value="Isoleucyl-tRNA Synthetase, Domain 1"/>
    <property type="match status" value="1"/>
</dbReference>
<protein>
    <recommendedName>
        <fullName evidence="2">arginine--tRNA ligase</fullName>
        <ecNumber evidence="2">6.1.1.19</ecNumber>
    </recommendedName>
</protein>
<evidence type="ECO:0000256" key="4">
    <source>
        <dbReference type="ARBA" id="ARBA00022741"/>
    </source>
</evidence>